<dbReference type="AlphaFoldDB" id="A0A8S0RHK1"/>
<gene>
    <name evidence="1" type="ORF">OLEA9_A031091</name>
</gene>
<reference evidence="1 2" key="1">
    <citation type="submission" date="2019-12" db="EMBL/GenBank/DDBJ databases">
        <authorList>
            <person name="Alioto T."/>
            <person name="Alioto T."/>
            <person name="Gomez Garrido J."/>
        </authorList>
    </citation>
    <scope>NUCLEOTIDE SEQUENCE [LARGE SCALE GENOMIC DNA]</scope>
</reference>
<dbReference type="OrthoDB" id="913313at2759"/>
<dbReference type="Gramene" id="OE9A031091T1">
    <property type="protein sequence ID" value="OE9A031091C1"/>
    <property type="gene ID" value="OE9A031091"/>
</dbReference>
<dbReference type="Proteomes" id="UP000594638">
    <property type="component" value="Unassembled WGS sequence"/>
</dbReference>
<protein>
    <submittedName>
        <fullName evidence="1">Uncharacterized protein</fullName>
    </submittedName>
</protein>
<evidence type="ECO:0000313" key="2">
    <source>
        <dbReference type="Proteomes" id="UP000594638"/>
    </source>
</evidence>
<proteinExistence type="predicted"/>
<accession>A0A8S0RHK1</accession>
<keyword evidence="2" id="KW-1185">Reference proteome</keyword>
<sequence length="110" mass="12824">MACQGIEGFTESDTSADIAHQIMQLFGDDQDHDHEQRNTVRNRLISKNKKKNIKDEIRSSQKSVQDCVQISCKPSKKRRYRSINNLYMTTEPVNVVDEIQKKKLKFLKEP</sequence>
<name>A0A8S0RHK1_OLEEU</name>
<comment type="caution">
    <text evidence="1">The sequence shown here is derived from an EMBL/GenBank/DDBJ whole genome shotgun (WGS) entry which is preliminary data.</text>
</comment>
<organism evidence="1 2">
    <name type="scientific">Olea europaea subsp. europaea</name>
    <dbReference type="NCBI Taxonomy" id="158383"/>
    <lineage>
        <taxon>Eukaryota</taxon>
        <taxon>Viridiplantae</taxon>
        <taxon>Streptophyta</taxon>
        <taxon>Embryophyta</taxon>
        <taxon>Tracheophyta</taxon>
        <taxon>Spermatophyta</taxon>
        <taxon>Magnoliopsida</taxon>
        <taxon>eudicotyledons</taxon>
        <taxon>Gunneridae</taxon>
        <taxon>Pentapetalae</taxon>
        <taxon>asterids</taxon>
        <taxon>lamiids</taxon>
        <taxon>Lamiales</taxon>
        <taxon>Oleaceae</taxon>
        <taxon>Oleeae</taxon>
        <taxon>Olea</taxon>
    </lineage>
</organism>
<evidence type="ECO:0000313" key="1">
    <source>
        <dbReference type="EMBL" id="CAA2978758.1"/>
    </source>
</evidence>
<dbReference type="EMBL" id="CACTIH010003622">
    <property type="protein sequence ID" value="CAA2978758.1"/>
    <property type="molecule type" value="Genomic_DNA"/>
</dbReference>